<dbReference type="KEGG" id="ela:UCREL1_6734"/>
<evidence type="ECO:0000256" key="1">
    <source>
        <dbReference type="SAM" id="SignalP"/>
    </source>
</evidence>
<protein>
    <submittedName>
        <fullName evidence="2">Putative small secreted protein</fullName>
    </submittedName>
</protein>
<dbReference type="HOGENOM" id="CLU_062260_1_0_1"/>
<gene>
    <name evidence="2" type="ORF">UCREL1_6734</name>
</gene>
<name>M7THS7_EUTLA</name>
<feature type="chain" id="PRO_5004085613" evidence="1">
    <location>
        <begin position="22"/>
        <end position="209"/>
    </location>
</feature>
<dbReference type="Proteomes" id="UP000012174">
    <property type="component" value="Unassembled WGS sequence"/>
</dbReference>
<feature type="signal peptide" evidence="1">
    <location>
        <begin position="1"/>
        <end position="21"/>
    </location>
</feature>
<keyword evidence="1" id="KW-0732">Signal</keyword>
<keyword evidence="3" id="KW-1185">Reference proteome</keyword>
<evidence type="ECO:0000313" key="3">
    <source>
        <dbReference type="Proteomes" id="UP000012174"/>
    </source>
</evidence>
<dbReference type="EMBL" id="KB706686">
    <property type="protein sequence ID" value="EMR66275.1"/>
    <property type="molecule type" value="Genomic_DNA"/>
</dbReference>
<dbReference type="eggNOG" id="ENOG502S6HE">
    <property type="taxonomic scope" value="Eukaryota"/>
</dbReference>
<dbReference type="OrthoDB" id="3223416at2759"/>
<proteinExistence type="predicted"/>
<reference evidence="3" key="1">
    <citation type="journal article" date="2013" name="Genome Announc.">
        <title>Draft genome sequence of the grapevine dieback fungus Eutypa lata UCR-EL1.</title>
        <authorList>
            <person name="Blanco-Ulate B."/>
            <person name="Rolshausen P.E."/>
            <person name="Cantu D."/>
        </authorList>
    </citation>
    <scope>NUCLEOTIDE SEQUENCE [LARGE SCALE GENOMIC DNA]</scope>
    <source>
        <strain evidence="3">UCR-EL1</strain>
    </source>
</reference>
<evidence type="ECO:0000313" key="2">
    <source>
        <dbReference type="EMBL" id="EMR66275.1"/>
    </source>
</evidence>
<accession>M7THS7</accession>
<dbReference type="OMA" id="CMIVSAD"/>
<organism evidence="2 3">
    <name type="scientific">Eutypa lata (strain UCR-EL1)</name>
    <name type="common">Grapevine dieback disease fungus</name>
    <name type="synonym">Eutypa armeniacae</name>
    <dbReference type="NCBI Taxonomy" id="1287681"/>
    <lineage>
        <taxon>Eukaryota</taxon>
        <taxon>Fungi</taxon>
        <taxon>Dikarya</taxon>
        <taxon>Ascomycota</taxon>
        <taxon>Pezizomycotina</taxon>
        <taxon>Sordariomycetes</taxon>
        <taxon>Xylariomycetidae</taxon>
        <taxon>Xylariales</taxon>
        <taxon>Diatrypaceae</taxon>
        <taxon>Eutypa</taxon>
    </lineage>
</organism>
<sequence>MNQKQVLVLSAWAFFMQAAASVRLNITAIGAKDGSSTLECWQMDQPFSVSDQPGTAGTAITSVGNVANISYTVLPASFDGGVHNAPYNQWVAFTSGLAYITLPDDNETSAYVSGGEFGLIFAADTAAVSEKGHRTRYPGITETIALQIPTADGEVPKHDVLHAGPCVTSEINGIRGFAEAASTSSESGGGGGDPSVVEARAGPLLPFGF</sequence>
<dbReference type="AlphaFoldDB" id="M7THS7"/>